<dbReference type="Proteomes" id="UP001163046">
    <property type="component" value="Unassembled WGS sequence"/>
</dbReference>
<accession>A0A9X0CKN5</accession>
<sequence length="945" mass="109498">MQMTSLGSDSEFDFHPAAGQMRLRAIQKGQVNRERDKAMEELNCVLERVRLAMDEFTTAETDLEITESPDPEYEDEEEERKTRERKMKKKRRRAQGKRKRQEEEKNNMQEEAPGLSTTPKEQEQGDGEEELSESDEGSSSSSNDEDEENDEDEGAEVEERKEETWTMPGQVKRQVSERMLVKRSKRRRVLKLIASYLELCVEREDIMRQMQSWIESTVDEELTKPARVLLFSPDLLLDDLPLGLTSEMSTLGTALVRLKGIADSLGIGESKIEDELPDESSDKPQTNARGRMVKSVFNAEELDNAENWIQAEADINKCLEQGIRAIPVRKIRLNVENARKQFLLMTQLMEKRNEVIRKFDERVIDLEGELVKTKKHNDELRKNNKKSKVKAEKFQYQNEDLQNNMREQQKIIGELNEKLDEYKRKESYGLYRSSSESMASLRDSRESMSVVSLVDKPSQHLAPTGEKFIIKTPKSSKAQIVIASDSADTPSNQTSEESNKELVKLKESLERVEDELKIEKEKSAAFEQEFATLQSEKVKVEQERSEFEIQLEDVKRENERAIEESNQKLEDMERENKRMTGEIECNEEMIKYQEERLGQFMEEITCLEERMMAFPATPATMSVASMAGGTRRERRKTSLQLGLEPQTARQMVAKVKQQYEAELLSLKDHMAKETQRHQAELRRLEQDHKKDVQNIHKESLLLLRALNRFKDCVATLLDREQLSQEAHAIRSHAPLPLDENFGDTRQMLARMAILSNEMLISVELHLSRGLMSKRLEIKGTSLLGKMEHVPDGSRKSKDYASMQAGKLKGTRDELQAIGIGIEQQMELLVWRLLEEGRKQDVMDRFREVLAMNSSHEKEIQTTKKADEEKTKKKDAQLKRVLRRESDVKKTVDEQKNIIRNLASIWRSRRIGQKYICRKDQQRNLQLLEEAMKESEISSTLYEVIA</sequence>
<evidence type="ECO:0000256" key="1">
    <source>
        <dbReference type="SAM" id="Coils"/>
    </source>
</evidence>
<proteinExistence type="predicted"/>
<comment type="caution">
    <text evidence="3">The sequence shown here is derived from an EMBL/GenBank/DDBJ whole genome shotgun (WGS) entry which is preliminary data.</text>
</comment>
<dbReference type="EMBL" id="MU827332">
    <property type="protein sequence ID" value="KAJ7354853.1"/>
    <property type="molecule type" value="Genomic_DNA"/>
</dbReference>
<feature type="compositionally biased region" description="Basic residues" evidence="2">
    <location>
        <begin position="83"/>
        <end position="99"/>
    </location>
</feature>
<protein>
    <submittedName>
        <fullName evidence="3">Uncharacterized protein</fullName>
    </submittedName>
</protein>
<feature type="coiled-coil region" evidence="1">
    <location>
        <begin position="656"/>
        <end position="687"/>
    </location>
</feature>
<feature type="compositionally biased region" description="Acidic residues" evidence="2">
    <location>
        <begin position="61"/>
        <end position="78"/>
    </location>
</feature>
<feature type="compositionally biased region" description="Acidic residues" evidence="2">
    <location>
        <begin position="143"/>
        <end position="156"/>
    </location>
</feature>
<name>A0A9X0CKN5_9CNID</name>
<keyword evidence="4" id="KW-1185">Reference proteome</keyword>
<evidence type="ECO:0000313" key="3">
    <source>
        <dbReference type="EMBL" id="KAJ7354853.1"/>
    </source>
</evidence>
<reference evidence="3" key="1">
    <citation type="submission" date="2023-01" db="EMBL/GenBank/DDBJ databases">
        <title>Genome assembly of the deep-sea coral Lophelia pertusa.</title>
        <authorList>
            <person name="Herrera S."/>
            <person name="Cordes E."/>
        </authorList>
    </citation>
    <scope>NUCLEOTIDE SEQUENCE</scope>
    <source>
        <strain evidence="3">USNM1676648</strain>
        <tissue evidence="3">Polyp</tissue>
    </source>
</reference>
<feature type="coiled-coil region" evidence="1">
    <location>
        <begin position="495"/>
        <end position="589"/>
    </location>
</feature>
<gene>
    <name evidence="3" type="ORF">OS493_029859</name>
</gene>
<organism evidence="3 4">
    <name type="scientific">Desmophyllum pertusum</name>
    <dbReference type="NCBI Taxonomy" id="174260"/>
    <lineage>
        <taxon>Eukaryota</taxon>
        <taxon>Metazoa</taxon>
        <taxon>Cnidaria</taxon>
        <taxon>Anthozoa</taxon>
        <taxon>Hexacorallia</taxon>
        <taxon>Scleractinia</taxon>
        <taxon>Caryophylliina</taxon>
        <taxon>Caryophylliidae</taxon>
        <taxon>Desmophyllum</taxon>
    </lineage>
</organism>
<dbReference type="AlphaFoldDB" id="A0A9X0CKN5"/>
<feature type="compositionally biased region" description="Acidic residues" evidence="2">
    <location>
        <begin position="124"/>
        <end position="136"/>
    </location>
</feature>
<keyword evidence="1" id="KW-0175">Coiled coil</keyword>
<dbReference type="OrthoDB" id="10056516at2759"/>
<feature type="region of interest" description="Disordered" evidence="2">
    <location>
        <begin position="55"/>
        <end position="170"/>
    </location>
</feature>
<evidence type="ECO:0000256" key="2">
    <source>
        <dbReference type="SAM" id="MobiDB-lite"/>
    </source>
</evidence>
<evidence type="ECO:0000313" key="4">
    <source>
        <dbReference type="Proteomes" id="UP001163046"/>
    </source>
</evidence>
<feature type="coiled-coil region" evidence="1">
    <location>
        <begin position="363"/>
        <end position="425"/>
    </location>
</feature>